<dbReference type="Proteomes" id="UP000504637">
    <property type="component" value="Unplaced"/>
</dbReference>
<proteinExistence type="predicted"/>
<reference evidence="4" key="1">
    <citation type="submission" date="2020-01" db="EMBL/GenBank/DDBJ databases">
        <authorList>
            <consortium name="DOE Joint Genome Institute"/>
            <person name="Haridas S."/>
            <person name="Albert R."/>
            <person name="Binder M."/>
            <person name="Bloem J."/>
            <person name="Labutti K."/>
            <person name="Salamov A."/>
            <person name="Andreopoulos B."/>
            <person name="Baker S.E."/>
            <person name="Barry K."/>
            <person name="Bills G."/>
            <person name="Bluhm B.H."/>
            <person name="Cannon C."/>
            <person name="Castanera R."/>
            <person name="Culley D.E."/>
            <person name="Daum C."/>
            <person name="Ezra D."/>
            <person name="Gonzalez J.B."/>
            <person name="Henrissat B."/>
            <person name="Kuo A."/>
            <person name="Liang C."/>
            <person name="Lipzen A."/>
            <person name="Lutzoni F."/>
            <person name="Magnuson J."/>
            <person name="Mondo S."/>
            <person name="Nolan M."/>
            <person name="Ohm R."/>
            <person name="Pangilinan J."/>
            <person name="Park H.-J."/>
            <person name="Ramirez L."/>
            <person name="Alfaro M."/>
            <person name="Sun H."/>
            <person name="Tritt A."/>
            <person name="Yoshinaga Y."/>
            <person name="Zwiers L.-H."/>
            <person name="Turgeon B.G."/>
            <person name="Goodwin S.B."/>
            <person name="Spatafora J.W."/>
            <person name="Crous P.W."/>
            <person name="Grigoriev I.V."/>
        </authorList>
    </citation>
    <scope>NUCLEOTIDE SEQUENCE</scope>
    <source>
        <strain evidence="4">CBS 342.82</strain>
    </source>
</reference>
<dbReference type="RefSeq" id="XP_033460374.1">
    <property type="nucleotide sequence ID" value="XM_033599545.1"/>
</dbReference>
<feature type="region of interest" description="Disordered" evidence="1">
    <location>
        <begin position="1"/>
        <end position="22"/>
    </location>
</feature>
<keyword evidence="3" id="KW-1185">Reference proteome</keyword>
<feature type="transmembrane region" description="Helical" evidence="2">
    <location>
        <begin position="27"/>
        <end position="53"/>
    </location>
</feature>
<reference evidence="4" key="2">
    <citation type="submission" date="2020-04" db="EMBL/GenBank/DDBJ databases">
        <authorList>
            <consortium name="NCBI Genome Project"/>
        </authorList>
    </citation>
    <scope>NUCLEOTIDE SEQUENCE</scope>
    <source>
        <strain evidence="4">CBS 342.82</strain>
    </source>
</reference>
<organism evidence="4">
    <name type="scientific">Dissoconium aciculare CBS 342.82</name>
    <dbReference type="NCBI Taxonomy" id="1314786"/>
    <lineage>
        <taxon>Eukaryota</taxon>
        <taxon>Fungi</taxon>
        <taxon>Dikarya</taxon>
        <taxon>Ascomycota</taxon>
        <taxon>Pezizomycotina</taxon>
        <taxon>Dothideomycetes</taxon>
        <taxon>Dothideomycetidae</taxon>
        <taxon>Mycosphaerellales</taxon>
        <taxon>Dissoconiaceae</taxon>
        <taxon>Dissoconium</taxon>
    </lineage>
</organism>
<evidence type="ECO:0000256" key="1">
    <source>
        <dbReference type="SAM" id="MobiDB-lite"/>
    </source>
</evidence>
<evidence type="ECO:0000313" key="4">
    <source>
        <dbReference type="RefSeq" id="XP_033460374.1"/>
    </source>
</evidence>
<dbReference type="GeneID" id="54357344"/>
<keyword evidence="2" id="KW-0812">Transmembrane</keyword>
<keyword evidence="2" id="KW-1133">Transmembrane helix</keyword>
<name>A0A6J3M626_9PEZI</name>
<sequence length="93" mass="10257">MIPPRDVAARDWRGTGKRGQRDSQSGVVVVVAVFIFSVGPFLPRLGWLVGWLVSSMCLLHPREVHRLQPGMAPALLPIKLPRRAKNHGQTGGR</sequence>
<reference evidence="4" key="3">
    <citation type="submission" date="2025-08" db="UniProtKB">
        <authorList>
            <consortium name="RefSeq"/>
        </authorList>
    </citation>
    <scope>IDENTIFICATION</scope>
    <source>
        <strain evidence="4">CBS 342.82</strain>
    </source>
</reference>
<evidence type="ECO:0000256" key="2">
    <source>
        <dbReference type="SAM" id="Phobius"/>
    </source>
</evidence>
<keyword evidence="2" id="KW-0472">Membrane</keyword>
<evidence type="ECO:0000313" key="3">
    <source>
        <dbReference type="Proteomes" id="UP000504637"/>
    </source>
</evidence>
<dbReference type="AlphaFoldDB" id="A0A6J3M626"/>
<accession>A0A6J3M626</accession>
<protein>
    <submittedName>
        <fullName evidence="4">Uncharacterized protein</fullName>
    </submittedName>
</protein>
<gene>
    <name evidence="4" type="ORF">K489DRAFT_193187</name>
</gene>